<proteinExistence type="predicted"/>
<protein>
    <submittedName>
        <fullName evidence="4">WSC domain-containing protein</fullName>
    </submittedName>
</protein>
<evidence type="ECO:0000313" key="4">
    <source>
        <dbReference type="WBParaSite" id="L893_g15800.t1"/>
    </source>
</evidence>
<dbReference type="PANTHER" id="PTHR34493:SF5">
    <property type="entry name" value="WSC DOMAIN-CONTAINING PROTEIN"/>
    <property type="match status" value="1"/>
</dbReference>
<organism evidence="3 4">
    <name type="scientific">Steinernema glaseri</name>
    <dbReference type="NCBI Taxonomy" id="37863"/>
    <lineage>
        <taxon>Eukaryota</taxon>
        <taxon>Metazoa</taxon>
        <taxon>Ecdysozoa</taxon>
        <taxon>Nematoda</taxon>
        <taxon>Chromadorea</taxon>
        <taxon>Rhabditida</taxon>
        <taxon>Tylenchina</taxon>
        <taxon>Panagrolaimomorpha</taxon>
        <taxon>Strongyloidoidea</taxon>
        <taxon>Steinernematidae</taxon>
        <taxon>Steinernema</taxon>
    </lineage>
</organism>
<dbReference type="Proteomes" id="UP000095287">
    <property type="component" value="Unplaced"/>
</dbReference>
<reference evidence="4" key="1">
    <citation type="submission" date="2016-11" db="UniProtKB">
        <authorList>
            <consortium name="WormBaseParasite"/>
        </authorList>
    </citation>
    <scope>IDENTIFICATION</scope>
</reference>
<name>A0A1I7YFA0_9BILA</name>
<sequence length="170" mass="19163">MCSMLSIHYFALLLVIFNVKSVSTVSKQHPTPLKTSVVNISYHWEYRLMKCEKDPSVSYDLSQCALRSDNRNNVLGNGCYNEFVPAVKNIRNLCPLDCRKSDETTILGKSPTYNHRCSQFFNYGIAKVANDVFLWRSGTCLNTTVSFHIRCGFSFPAPPAPGLETLLTII</sequence>
<dbReference type="InterPro" id="IPR056710">
    <property type="entry name" value="DUF7808"/>
</dbReference>
<evidence type="ECO:0000259" key="2">
    <source>
        <dbReference type="Pfam" id="PF25096"/>
    </source>
</evidence>
<feature type="chain" id="PRO_5009312068" evidence="1">
    <location>
        <begin position="22"/>
        <end position="170"/>
    </location>
</feature>
<accession>A0A1I7YFA0</accession>
<keyword evidence="3" id="KW-1185">Reference proteome</keyword>
<dbReference type="AlphaFoldDB" id="A0A1I7YFA0"/>
<dbReference type="Pfam" id="PF25096">
    <property type="entry name" value="DUF7808"/>
    <property type="match status" value="1"/>
</dbReference>
<dbReference type="WBParaSite" id="L893_g15800.t1">
    <property type="protein sequence ID" value="L893_g15800.t1"/>
    <property type="gene ID" value="L893_g15800"/>
</dbReference>
<evidence type="ECO:0000256" key="1">
    <source>
        <dbReference type="SAM" id="SignalP"/>
    </source>
</evidence>
<feature type="signal peptide" evidence="1">
    <location>
        <begin position="1"/>
        <end position="21"/>
    </location>
</feature>
<evidence type="ECO:0000313" key="3">
    <source>
        <dbReference type="Proteomes" id="UP000095287"/>
    </source>
</evidence>
<feature type="domain" description="DUF7808" evidence="2">
    <location>
        <begin position="42"/>
        <end position="156"/>
    </location>
</feature>
<keyword evidence="1" id="KW-0732">Signal</keyword>
<dbReference type="PANTHER" id="PTHR34493">
    <property type="entry name" value="PROTEIN CBG13422-RELATED"/>
    <property type="match status" value="1"/>
</dbReference>